<dbReference type="InterPro" id="IPR002528">
    <property type="entry name" value="MATE_fam"/>
</dbReference>
<dbReference type="Pfam" id="PF01554">
    <property type="entry name" value="MatE"/>
    <property type="match status" value="1"/>
</dbReference>
<reference evidence="7" key="1">
    <citation type="journal article" date="2021" name="PeerJ">
        <title>Extensive microbial diversity within the chicken gut microbiome revealed by metagenomics and culture.</title>
        <authorList>
            <person name="Gilroy R."/>
            <person name="Ravi A."/>
            <person name="Getino M."/>
            <person name="Pursley I."/>
            <person name="Horton D.L."/>
            <person name="Alikhan N.F."/>
            <person name="Baker D."/>
            <person name="Gharbi K."/>
            <person name="Hall N."/>
            <person name="Watson M."/>
            <person name="Adriaenssens E.M."/>
            <person name="Foster-Nyarko E."/>
            <person name="Jarju S."/>
            <person name="Secka A."/>
            <person name="Antonio M."/>
            <person name="Oren A."/>
            <person name="Chaudhuri R.R."/>
            <person name="La Ragione R."/>
            <person name="Hildebrand F."/>
            <person name="Pallen M.J."/>
        </authorList>
    </citation>
    <scope>NUCLEOTIDE SEQUENCE</scope>
    <source>
        <strain evidence="7">ChiW19-6364</strain>
    </source>
</reference>
<sequence length="120" mass="13013">MSELNTTEELLEKTSVRSLVLRLGIPAMFGQFFNMLYSIVDRIFVGQIPETGGIALAGIGVCTPALTAVTAFAYMVGIGGASFMSISLGQKNHQQAKEILGNSLLLFFFIVNPKLKQELQ</sequence>
<dbReference type="PANTHER" id="PTHR43823">
    <property type="entry name" value="SPORULATION PROTEIN YKVU"/>
    <property type="match status" value="1"/>
</dbReference>
<accession>A0A9D2R9H7</accession>
<evidence type="ECO:0000256" key="2">
    <source>
        <dbReference type="ARBA" id="ARBA00022475"/>
    </source>
</evidence>
<keyword evidence="4 6" id="KW-1133">Transmembrane helix</keyword>
<name>A0A9D2R9H7_9FIRM</name>
<dbReference type="GO" id="GO:0015297">
    <property type="term" value="F:antiporter activity"/>
    <property type="evidence" value="ECO:0007669"/>
    <property type="project" value="InterPro"/>
</dbReference>
<keyword evidence="2" id="KW-1003">Cell membrane</keyword>
<dbReference type="InterPro" id="IPR051327">
    <property type="entry name" value="MATE_MepA_subfamily"/>
</dbReference>
<dbReference type="PANTHER" id="PTHR43823:SF3">
    <property type="entry name" value="MULTIDRUG EXPORT PROTEIN MEPA"/>
    <property type="match status" value="1"/>
</dbReference>
<evidence type="ECO:0008006" key="9">
    <source>
        <dbReference type="Google" id="ProtNLM"/>
    </source>
</evidence>
<dbReference type="AlphaFoldDB" id="A0A9D2R9H7"/>
<dbReference type="EMBL" id="DWUX01000216">
    <property type="protein sequence ID" value="HJD40820.1"/>
    <property type="molecule type" value="Genomic_DNA"/>
</dbReference>
<dbReference type="GO" id="GO:0005886">
    <property type="term" value="C:plasma membrane"/>
    <property type="evidence" value="ECO:0007669"/>
    <property type="project" value="UniProtKB-SubCell"/>
</dbReference>
<keyword evidence="3 6" id="KW-0812">Transmembrane</keyword>
<keyword evidence="5 6" id="KW-0472">Membrane</keyword>
<evidence type="ECO:0000313" key="8">
    <source>
        <dbReference type="Proteomes" id="UP000823850"/>
    </source>
</evidence>
<proteinExistence type="predicted"/>
<evidence type="ECO:0000256" key="6">
    <source>
        <dbReference type="SAM" id="Phobius"/>
    </source>
</evidence>
<reference evidence="7" key="2">
    <citation type="submission" date="2021-04" db="EMBL/GenBank/DDBJ databases">
        <authorList>
            <person name="Gilroy R."/>
        </authorList>
    </citation>
    <scope>NUCLEOTIDE SEQUENCE</scope>
    <source>
        <strain evidence="7">ChiW19-6364</strain>
    </source>
</reference>
<dbReference type="Proteomes" id="UP000823850">
    <property type="component" value="Unassembled WGS sequence"/>
</dbReference>
<comment type="caution">
    <text evidence="7">The sequence shown here is derived from an EMBL/GenBank/DDBJ whole genome shotgun (WGS) entry which is preliminary data.</text>
</comment>
<evidence type="ECO:0000256" key="3">
    <source>
        <dbReference type="ARBA" id="ARBA00022692"/>
    </source>
</evidence>
<evidence type="ECO:0000256" key="1">
    <source>
        <dbReference type="ARBA" id="ARBA00004651"/>
    </source>
</evidence>
<dbReference type="GO" id="GO:0042910">
    <property type="term" value="F:xenobiotic transmembrane transporter activity"/>
    <property type="evidence" value="ECO:0007669"/>
    <property type="project" value="InterPro"/>
</dbReference>
<gene>
    <name evidence="7" type="ORF">H9913_12440</name>
</gene>
<evidence type="ECO:0000313" key="7">
    <source>
        <dbReference type="EMBL" id="HJD40820.1"/>
    </source>
</evidence>
<evidence type="ECO:0000256" key="5">
    <source>
        <dbReference type="ARBA" id="ARBA00023136"/>
    </source>
</evidence>
<feature type="transmembrane region" description="Helical" evidence="6">
    <location>
        <begin position="52"/>
        <end position="79"/>
    </location>
</feature>
<protein>
    <recommendedName>
        <fullName evidence="9">MATE family efflux transporter</fullName>
    </recommendedName>
</protein>
<evidence type="ECO:0000256" key="4">
    <source>
        <dbReference type="ARBA" id="ARBA00022989"/>
    </source>
</evidence>
<comment type="subcellular location">
    <subcellularLocation>
        <location evidence="1">Cell membrane</location>
        <topology evidence="1">Multi-pass membrane protein</topology>
    </subcellularLocation>
</comment>
<organism evidence="7 8">
    <name type="scientific">Candidatus Blautia stercoripullorum</name>
    <dbReference type="NCBI Taxonomy" id="2838502"/>
    <lineage>
        <taxon>Bacteria</taxon>
        <taxon>Bacillati</taxon>
        <taxon>Bacillota</taxon>
        <taxon>Clostridia</taxon>
        <taxon>Lachnospirales</taxon>
        <taxon>Lachnospiraceae</taxon>
        <taxon>Blautia</taxon>
    </lineage>
</organism>
<feature type="transmembrane region" description="Helical" evidence="6">
    <location>
        <begin position="20"/>
        <end position="40"/>
    </location>
</feature>